<dbReference type="PANTHER" id="PTHR43140:SF1">
    <property type="entry name" value="TYPE I RESTRICTION ENZYME ECOKI SPECIFICITY SUBUNIT"/>
    <property type="match status" value="1"/>
</dbReference>
<comment type="caution">
    <text evidence="3">The sequence shown here is derived from an EMBL/GenBank/DDBJ whole genome shotgun (WGS) entry which is preliminary data.</text>
</comment>
<dbReference type="Gene3D" id="3.90.220.20">
    <property type="entry name" value="DNA methylase specificity domains"/>
    <property type="match status" value="2"/>
</dbReference>
<evidence type="ECO:0000256" key="2">
    <source>
        <dbReference type="ARBA" id="ARBA00023125"/>
    </source>
</evidence>
<name>A0ABS1Q772_9ACTN</name>
<evidence type="ECO:0000256" key="1">
    <source>
        <dbReference type="ARBA" id="ARBA00022747"/>
    </source>
</evidence>
<protein>
    <recommendedName>
        <fullName evidence="5">Restriction endonuclease subunit S</fullName>
    </recommendedName>
</protein>
<evidence type="ECO:0000313" key="4">
    <source>
        <dbReference type="Proteomes" id="UP000621510"/>
    </source>
</evidence>
<accession>A0ABS1Q772</accession>
<dbReference type="RefSeq" id="WP_201857972.1">
    <property type="nucleotide sequence ID" value="NZ_JAERRG010000045.1"/>
</dbReference>
<dbReference type="PANTHER" id="PTHR43140">
    <property type="entry name" value="TYPE-1 RESTRICTION ENZYME ECOKI SPECIFICITY PROTEIN"/>
    <property type="match status" value="1"/>
</dbReference>
<sequence>MKNDLPVGWRVIRLADVLSEPLVNGRVLRPREGGFPVLRLTALRAATVDFTQSKGGDRREDDSAPLLAERGDLLVGRVNGSLSLVGEGALVDEPPTPTAFPDTMTRVRVRESVVDPRYLAHLWKSPIMRRQIEARARQGGAAIYRINQRDLADVMLPLPGLAEQRRIIGLLEDHLARIDATTIRTGNALGQADVLSRTMTARVGLGQLSDTDCAPAGLPRVGTSDGTLPHLPVHWRWTRLEDVAEVTRGIATLSKQQWNPADVDVPCLRVANVQRGRLDLDDVRTVRLPASKVQAARLQSGDVLLTGGGSRDTLGRGWVWEEQLPQCVHQSHVFRARITGRQLHPELLAWHANGFGRQWCERNATQVTGLASISLGKIRLMPVPVAPAEEQHQLVALVQAHITALETASAAAERALVVAGRLRRNLLERAFTGHLSHPLPPSGQQESVL</sequence>
<dbReference type="CDD" id="cd17253">
    <property type="entry name" value="RMtype1_S_Eco933I-TRD2-CR2_like"/>
    <property type="match status" value="1"/>
</dbReference>
<dbReference type="EMBL" id="JAERRG010000045">
    <property type="protein sequence ID" value="MBL1120204.1"/>
    <property type="molecule type" value="Genomic_DNA"/>
</dbReference>
<organism evidence="3 4">
    <name type="scientific">Streptomyces endocoffeicus</name>
    <dbReference type="NCBI Taxonomy" id="2898945"/>
    <lineage>
        <taxon>Bacteria</taxon>
        <taxon>Bacillati</taxon>
        <taxon>Actinomycetota</taxon>
        <taxon>Actinomycetes</taxon>
        <taxon>Kitasatosporales</taxon>
        <taxon>Streptomycetaceae</taxon>
        <taxon>Streptomyces</taxon>
    </lineage>
</organism>
<dbReference type="InterPro" id="IPR044946">
    <property type="entry name" value="Restrct_endonuc_typeI_TRD_sf"/>
</dbReference>
<reference evidence="3 4" key="1">
    <citation type="submission" date="2021-01" db="EMBL/GenBank/DDBJ databases">
        <title>WGS of actinomycetes isolated from Thailand.</title>
        <authorList>
            <person name="Thawai C."/>
        </authorList>
    </citation>
    <scope>NUCLEOTIDE SEQUENCE [LARGE SCALE GENOMIC DNA]</scope>
    <source>
        <strain evidence="3 4">CA3R110</strain>
    </source>
</reference>
<proteinExistence type="predicted"/>
<keyword evidence="4" id="KW-1185">Reference proteome</keyword>
<keyword evidence="1" id="KW-0680">Restriction system</keyword>
<dbReference type="SUPFAM" id="SSF116734">
    <property type="entry name" value="DNA methylase specificity domain"/>
    <property type="match status" value="2"/>
</dbReference>
<dbReference type="CDD" id="cd17261">
    <property type="entry name" value="RMtype1_S_EcoKI-TRD2-CR2_like"/>
    <property type="match status" value="1"/>
</dbReference>
<evidence type="ECO:0000313" key="3">
    <source>
        <dbReference type="EMBL" id="MBL1120204.1"/>
    </source>
</evidence>
<gene>
    <name evidence="3" type="ORF">JK364_49130</name>
</gene>
<dbReference type="InterPro" id="IPR051212">
    <property type="entry name" value="Type-I_RE_S_subunit"/>
</dbReference>
<keyword evidence="2" id="KW-0238">DNA-binding</keyword>
<dbReference type="Proteomes" id="UP000621510">
    <property type="component" value="Unassembled WGS sequence"/>
</dbReference>
<evidence type="ECO:0008006" key="5">
    <source>
        <dbReference type="Google" id="ProtNLM"/>
    </source>
</evidence>